<evidence type="ECO:0000256" key="4">
    <source>
        <dbReference type="SAM" id="MobiDB-lite"/>
    </source>
</evidence>
<dbReference type="Gene3D" id="3.30.160.60">
    <property type="entry name" value="Classic Zinc Finger"/>
    <property type="match status" value="1"/>
</dbReference>
<reference evidence="7" key="1">
    <citation type="submission" date="2017-03" db="EMBL/GenBank/DDBJ databases">
        <title>Genomes of endolithic fungi from Antarctica.</title>
        <authorList>
            <person name="Coleine C."/>
            <person name="Masonjones S."/>
            <person name="Stajich J.E."/>
        </authorList>
    </citation>
    <scope>NUCLEOTIDE SEQUENCE [LARGE SCALE GENOMIC DNA]</scope>
    <source>
        <strain evidence="7">CCFEE 5527</strain>
    </source>
</reference>
<protein>
    <recommendedName>
        <fullName evidence="5">BZIP domain-containing protein</fullName>
    </recommendedName>
</protein>
<dbReference type="PANTHER" id="PTHR11462:SF35">
    <property type="entry name" value="TRANSCRIPTION FACTOR JRA"/>
    <property type="match status" value="1"/>
</dbReference>
<dbReference type="GO" id="GO:0005667">
    <property type="term" value="C:transcription regulator complex"/>
    <property type="evidence" value="ECO:0007669"/>
    <property type="project" value="TreeGrafter"/>
</dbReference>
<dbReference type="PROSITE" id="PS00036">
    <property type="entry name" value="BZIP_BASIC"/>
    <property type="match status" value="1"/>
</dbReference>
<evidence type="ECO:0000256" key="2">
    <source>
        <dbReference type="ARBA" id="ARBA00023125"/>
    </source>
</evidence>
<evidence type="ECO:0000313" key="6">
    <source>
        <dbReference type="EMBL" id="OQO04814.1"/>
    </source>
</evidence>
<accession>A0A1V8T0F4</accession>
<dbReference type="OrthoDB" id="5419235at2759"/>
<dbReference type="GO" id="GO:0000978">
    <property type="term" value="F:RNA polymerase II cis-regulatory region sequence-specific DNA binding"/>
    <property type="evidence" value="ECO:0007669"/>
    <property type="project" value="TreeGrafter"/>
</dbReference>
<dbReference type="AlphaFoldDB" id="A0A1V8T0F4"/>
<organism evidence="6 7">
    <name type="scientific">Cryoendolithus antarcticus</name>
    <dbReference type="NCBI Taxonomy" id="1507870"/>
    <lineage>
        <taxon>Eukaryota</taxon>
        <taxon>Fungi</taxon>
        <taxon>Dikarya</taxon>
        <taxon>Ascomycota</taxon>
        <taxon>Pezizomycotina</taxon>
        <taxon>Dothideomycetes</taxon>
        <taxon>Dothideomycetidae</taxon>
        <taxon>Cladosporiales</taxon>
        <taxon>Cladosporiaceae</taxon>
        <taxon>Cryoendolithus</taxon>
    </lineage>
</organism>
<dbReference type="Proteomes" id="UP000192596">
    <property type="component" value="Unassembled WGS sequence"/>
</dbReference>
<feature type="domain" description="BZIP" evidence="5">
    <location>
        <begin position="218"/>
        <end position="232"/>
    </location>
</feature>
<dbReference type="GO" id="GO:0000981">
    <property type="term" value="F:DNA-binding transcription factor activity, RNA polymerase II-specific"/>
    <property type="evidence" value="ECO:0007669"/>
    <property type="project" value="TreeGrafter"/>
</dbReference>
<keyword evidence="7" id="KW-1185">Reference proteome</keyword>
<dbReference type="GO" id="GO:1903833">
    <property type="term" value="P:positive regulation of cellular response to amino acid starvation"/>
    <property type="evidence" value="ECO:0007669"/>
    <property type="project" value="TreeGrafter"/>
</dbReference>
<dbReference type="InParanoid" id="A0A1V8T0F4"/>
<evidence type="ECO:0000313" key="7">
    <source>
        <dbReference type="Proteomes" id="UP000192596"/>
    </source>
</evidence>
<comment type="caution">
    <text evidence="6">The sequence shown here is derived from an EMBL/GenBank/DDBJ whole genome shotgun (WGS) entry which is preliminary data.</text>
</comment>
<evidence type="ECO:0000259" key="5">
    <source>
        <dbReference type="PROSITE" id="PS00036"/>
    </source>
</evidence>
<dbReference type="SUPFAM" id="SSF57959">
    <property type="entry name" value="Leucine zipper domain"/>
    <property type="match status" value="1"/>
</dbReference>
<dbReference type="InterPro" id="IPR050946">
    <property type="entry name" value="AP-1_TF_bZIP"/>
</dbReference>
<dbReference type="Pfam" id="PF07716">
    <property type="entry name" value="bZIP_2"/>
    <property type="match status" value="1"/>
</dbReference>
<dbReference type="InterPro" id="IPR004827">
    <property type="entry name" value="bZIP"/>
</dbReference>
<dbReference type="STRING" id="1507870.A0A1V8T0F4"/>
<keyword evidence="2" id="KW-0238">DNA-binding</keyword>
<dbReference type="GO" id="GO:0001080">
    <property type="term" value="P:nitrogen catabolite activation of transcription from RNA polymerase II promoter"/>
    <property type="evidence" value="ECO:0007669"/>
    <property type="project" value="TreeGrafter"/>
</dbReference>
<dbReference type="CDD" id="cd12193">
    <property type="entry name" value="bZIP_GCN4"/>
    <property type="match status" value="1"/>
</dbReference>
<keyword evidence="3" id="KW-0804">Transcription</keyword>
<sequence>MASTTVSSAIRQYAPTRDFAVVQQQQKNFEYNDSAMGGGANVAYHETMEDLSYQDGGSFGDINMYTDFNAINSGAATVSPKDLLNGGDSVPPSTAFTNLTTPGSTYLDTPDSYQASPLFSDDLSNSFDFGGVSNANFFPELDTLMAAPPMERTISSSSAAQIVVHPGGPSHVRKRSSATNSPALFHARPSSVAGVAAKKRDKPLPPIMVDENDSIALKRARNTAAARKSRAKKVEERDVLEGRIADLEAALAASERDRDYWKAQAQAEAGDELED</sequence>
<evidence type="ECO:0000256" key="3">
    <source>
        <dbReference type="ARBA" id="ARBA00023163"/>
    </source>
</evidence>
<evidence type="ECO:0000256" key="1">
    <source>
        <dbReference type="ARBA" id="ARBA00023015"/>
    </source>
</evidence>
<gene>
    <name evidence="6" type="ORF">B0A48_07831</name>
</gene>
<feature type="region of interest" description="Disordered" evidence="4">
    <location>
        <begin position="253"/>
        <end position="275"/>
    </location>
</feature>
<dbReference type="PANTHER" id="PTHR11462">
    <property type="entry name" value="JUN TRANSCRIPTION FACTOR-RELATED"/>
    <property type="match status" value="1"/>
</dbReference>
<keyword evidence="1" id="KW-0805">Transcription regulation</keyword>
<proteinExistence type="predicted"/>
<dbReference type="InterPro" id="IPR046347">
    <property type="entry name" value="bZIP_sf"/>
</dbReference>
<dbReference type="EMBL" id="NAJO01000020">
    <property type="protein sequence ID" value="OQO04814.1"/>
    <property type="molecule type" value="Genomic_DNA"/>
</dbReference>
<name>A0A1V8T0F4_9PEZI</name>